<evidence type="ECO:0000259" key="6">
    <source>
        <dbReference type="Pfam" id="PF08625"/>
    </source>
</evidence>
<evidence type="ECO:0000313" key="7">
    <source>
        <dbReference type="EMBL" id="KAK2714672.1"/>
    </source>
</evidence>
<dbReference type="GO" id="GO:0030686">
    <property type="term" value="C:90S preribosome"/>
    <property type="evidence" value="ECO:0007669"/>
    <property type="project" value="TreeGrafter"/>
</dbReference>
<dbReference type="PRINTS" id="PR00320">
    <property type="entry name" value="GPROTEINBRPT"/>
</dbReference>
<dbReference type="GO" id="GO:0000480">
    <property type="term" value="P:endonucleolytic cleavage in 5'-ETS of tricistronic rRNA transcript (SSU-rRNA, 5.8S rRNA, LSU-rRNA)"/>
    <property type="evidence" value="ECO:0007669"/>
    <property type="project" value="TreeGrafter"/>
</dbReference>
<gene>
    <name evidence="7" type="ORF">QYM36_009035</name>
</gene>
<evidence type="ECO:0000256" key="2">
    <source>
        <dbReference type="ARBA" id="ARBA00022574"/>
    </source>
</evidence>
<sequence>YALAGHMSTVTGIEFTPNFQKMISVGRDKVIILWNMENITQERTIPLFEAVEGLCLLEDSVVTAGERGVLRKWNLVNGSEVKVAAGESCGQIVKFFRAKSKKCLVSVSTDQILTFYDDTSLEEKFHLVGHNDDILDITWLPGASDPTIVVATNSKDIKIYNLATNECHLLKGHTDLVLAVATCSTVSNLIVSASKDNTIRLWHKKGERFECVAIGSGHTASVGTVAISHRKGQKFLISGSQDMCIKRWETTNLADDEIVHLRASHTVLSHEKDVNFVAISPNDKYAASASGDKVAKIWNASDLSLAGTLSGHRRSVWCVQFSNEDMVVATGSADSTIKIWSLADFSCIKTLEGHDSSVLRLAWISSGTQLISSSASGLVKVWTLKVSECALTLDAHNAKVWAMAGFSEILILHNIEELSSVVEKLRVDQKDSLLRYATTWNTNSKHCFQAQAVLSCLLRSMTPDELLELPNFKACLEGFIPYTERHMARLNRLQQSSTFLEYASSQVKLSAMNFVKKEEIE</sequence>
<protein>
    <recommendedName>
        <fullName evidence="6">U3 small nucleolar RNA-associated protein 13 C-terminal domain-containing protein</fullName>
    </recommendedName>
</protein>
<feature type="domain" description="U3 small nucleolar RNA-associated protein 13 C-terminal" evidence="6">
    <location>
        <begin position="416"/>
        <end position="506"/>
    </location>
</feature>
<dbReference type="InterPro" id="IPR020472">
    <property type="entry name" value="WD40_PAC1"/>
</dbReference>
<dbReference type="SMART" id="SM00320">
    <property type="entry name" value="WD40"/>
    <property type="match status" value="8"/>
</dbReference>
<proteinExistence type="predicted"/>
<evidence type="ECO:0000256" key="1">
    <source>
        <dbReference type="ARBA" id="ARBA00004604"/>
    </source>
</evidence>
<feature type="non-terminal residue" evidence="7">
    <location>
        <position position="1"/>
    </location>
</feature>
<feature type="repeat" description="WD" evidence="5">
    <location>
        <begin position="267"/>
        <end position="308"/>
    </location>
</feature>
<keyword evidence="2 5" id="KW-0853">WD repeat</keyword>
<dbReference type="InterPro" id="IPR001680">
    <property type="entry name" value="WD40_rpt"/>
</dbReference>
<dbReference type="CDD" id="cd00200">
    <property type="entry name" value="WD40"/>
    <property type="match status" value="1"/>
</dbReference>
<organism evidence="7 8">
    <name type="scientific">Artemia franciscana</name>
    <name type="common">Brine shrimp</name>
    <name type="synonym">Artemia sanfranciscana</name>
    <dbReference type="NCBI Taxonomy" id="6661"/>
    <lineage>
        <taxon>Eukaryota</taxon>
        <taxon>Metazoa</taxon>
        <taxon>Ecdysozoa</taxon>
        <taxon>Arthropoda</taxon>
        <taxon>Crustacea</taxon>
        <taxon>Branchiopoda</taxon>
        <taxon>Anostraca</taxon>
        <taxon>Artemiidae</taxon>
        <taxon>Artemia</taxon>
    </lineage>
</organism>
<evidence type="ECO:0000256" key="5">
    <source>
        <dbReference type="PROSITE-ProRule" id="PRU00221"/>
    </source>
</evidence>
<dbReference type="Proteomes" id="UP001187531">
    <property type="component" value="Unassembled WGS sequence"/>
</dbReference>
<keyword evidence="8" id="KW-1185">Reference proteome</keyword>
<dbReference type="InterPro" id="IPR019775">
    <property type="entry name" value="WD40_repeat_CS"/>
</dbReference>
<comment type="caution">
    <text evidence="7">The sequence shown here is derived from an EMBL/GenBank/DDBJ whole genome shotgun (WGS) entry which is preliminary data.</text>
</comment>
<dbReference type="PANTHER" id="PTHR19854">
    <property type="entry name" value="TRANSDUCIN BETA-LIKE 3"/>
    <property type="match status" value="1"/>
</dbReference>
<keyword evidence="3" id="KW-0677">Repeat</keyword>
<dbReference type="Pfam" id="PF08625">
    <property type="entry name" value="Utp13"/>
    <property type="match status" value="1"/>
</dbReference>
<reference evidence="7" key="1">
    <citation type="submission" date="2023-07" db="EMBL/GenBank/DDBJ databases">
        <title>Chromosome-level genome assembly of Artemia franciscana.</title>
        <authorList>
            <person name="Jo E."/>
        </authorList>
    </citation>
    <scope>NUCLEOTIDE SEQUENCE</scope>
    <source>
        <tissue evidence="7">Whole body</tissue>
    </source>
</reference>
<dbReference type="AlphaFoldDB" id="A0AA88L306"/>
<feature type="repeat" description="WD" evidence="5">
    <location>
        <begin position="351"/>
        <end position="392"/>
    </location>
</feature>
<dbReference type="Gene3D" id="2.130.10.10">
    <property type="entry name" value="YVTN repeat-like/Quinoprotein amine dehydrogenase"/>
    <property type="match status" value="3"/>
</dbReference>
<evidence type="ECO:0000313" key="8">
    <source>
        <dbReference type="Proteomes" id="UP001187531"/>
    </source>
</evidence>
<feature type="repeat" description="WD" evidence="5">
    <location>
        <begin position="215"/>
        <end position="249"/>
    </location>
</feature>
<dbReference type="PANTHER" id="PTHR19854:SF15">
    <property type="entry name" value="TRANSDUCIN BETA-LIKE PROTEIN 3"/>
    <property type="match status" value="1"/>
</dbReference>
<dbReference type="SUPFAM" id="SSF50978">
    <property type="entry name" value="WD40 repeat-like"/>
    <property type="match status" value="2"/>
</dbReference>
<comment type="subcellular location">
    <subcellularLocation>
        <location evidence="1">Nucleus</location>
        <location evidence="1">Nucleolus</location>
    </subcellularLocation>
</comment>
<evidence type="ECO:0000256" key="4">
    <source>
        <dbReference type="ARBA" id="ARBA00023242"/>
    </source>
</evidence>
<dbReference type="EMBL" id="JAVRJZ010000013">
    <property type="protein sequence ID" value="KAK2714672.1"/>
    <property type="molecule type" value="Genomic_DNA"/>
</dbReference>
<dbReference type="InterPro" id="IPR015943">
    <property type="entry name" value="WD40/YVTN_repeat-like_dom_sf"/>
</dbReference>
<keyword evidence="4" id="KW-0539">Nucleus</keyword>
<dbReference type="GO" id="GO:0000472">
    <property type="term" value="P:endonucleolytic cleavage to generate mature 5'-end of SSU-rRNA from (SSU-rRNA, 5.8S rRNA, LSU-rRNA)"/>
    <property type="evidence" value="ECO:0007669"/>
    <property type="project" value="TreeGrafter"/>
</dbReference>
<dbReference type="PROSITE" id="PS50082">
    <property type="entry name" value="WD_REPEATS_2"/>
    <property type="match status" value="6"/>
</dbReference>
<dbReference type="InterPro" id="IPR036322">
    <property type="entry name" value="WD40_repeat_dom_sf"/>
</dbReference>
<accession>A0AA88L306</accession>
<feature type="repeat" description="WD" evidence="5">
    <location>
        <begin position="3"/>
        <end position="44"/>
    </location>
</feature>
<dbReference type="Pfam" id="PF00400">
    <property type="entry name" value="WD40"/>
    <property type="match status" value="6"/>
</dbReference>
<dbReference type="GO" id="GO:0032040">
    <property type="term" value="C:small-subunit processome"/>
    <property type="evidence" value="ECO:0007669"/>
    <property type="project" value="InterPro"/>
</dbReference>
<feature type="repeat" description="WD" evidence="5">
    <location>
        <begin position="170"/>
        <end position="202"/>
    </location>
</feature>
<dbReference type="InterPro" id="IPR013934">
    <property type="entry name" value="Utp13_C"/>
</dbReference>
<name>A0AA88L306_ARTSF</name>
<evidence type="ECO:0000256" key="3">
    <source>
        <dbReference type="ARBA" id="ARBA00022737"/>
    </source>
</evidence>
<dbReference type="PROSITE" id="PS00678">
    <property type="entry name" value="WD_REPEATS_1"/>
    <property type="match status" value="1"/>
</dbReference>
<dbReference type="GO" id="GO:0034511">
    <property type="term" value="F:U3 snoRNA binding"/>
    <property type="evidence" value="ECO:0007669"/>
    <property type="project" value="TreeGrafter"/>
</dbReference>
<dbReference type="PROSITE" id="PS50294">
    <property type="entry name" value="WD_REPEATS_REGION"/>
    <property type="match status" value="5"/>
</dbReference>
<feature type="repeat" description="WD" evidence="5">
    <location>
        <begin position="309"/>
        <end position="350"/>
    </location>
</feature>